<dbReference type="InterPro" id="IPR015424">
    <property type="entry name" value="PyrdxlP-dep_Trfase"/>
</dbReference>
<comment type="subcellular location">
    <subcellularLocation>
        <location evidence="4 5">Cytoplasm</location>
    </subcellularLocation>
</comment>
<dbReference type="InterPro" id="IPR015421">
    <property type="entry name" value="PyrdxlP-dep_Trfase_major"/>
</dbReference>
<comment type="cofactor">
    <cofactor evidence="4 5">
        <name>pyridoxal 5'-phosphate</name>
        <dbReference type="ChEBI" id="CHEBI:597326"/>
    </cofactor>
</comment>
<dbReference type="GO" id="GO:0005737">
    <property type="term" value="C:cytoplasm"/>
    <property type="evidence" value="ECO:0007669"/>
    <property type="project" value="UniProtKB-SubCell"/>
</dbReference>
<comment type="pathway">
    <text evidence="4 5">Cofactor biosynthesis; NAD(+) biosynthesis; quinolinate from L-kynurenine: step 2/3.</text>
</comment>
<dbReference type="UniPathway" id="UPA00253">
    <property type="reaction ID" value="UER00329"/>
</dbReference>
<dbReference type="GO" id="GO:0030429">
    <property type="term" value="F:kynureninase activity"/>
    <property type="evidence" value="ECO:0007669"/>
    <property type="project" value="UniProtKB-UniRule"/>
</dbReference>
<dbReference type="GO" id="GO:0016740">
    <property type="term" value="F:transferase activity"/>
    <property type="evidence" value="ECO:0007669"/>
    <property type="project" value="UniProtKB-KW"/>
</dbReference>
<comment type="similarity">
    <text evidence="4 5">Belongs to the kynureninase family.</text>
</comment>
<dbReference type="Pfam" id="PF22580">
    <property type="entry name" value="KYNU_C"/>
    <property type="match status" value="1"/>
</dbReference>
<dbReference type="Proteomes" id="UP000016922">
    <property type="component" value="Unassembled WGS sequence"/>
</dbReference>
<dbReference type="GO" id="GO:0019441">
    <property type="term" value="P:L-tryptophan catabolic process to kynurenine"/>
    <property type="evidence" value="ECO:0007669"/>
    <property type="project" value="TreeGrafter"/>
</dbReference>
<feature type="compositionally biased region" description="Basic and acidic residues" evidence="6">
    <location>
        <begin position="1"/>
        <end position="17"/>
    </location>
</feature>
<feature type="binding site" evidence="4">
    <location>
        <position position="309"/>
    </location>
    <ligand>
        <name>pyridoxal 5'-phosphate</name>
        <dbReference type="ChEBI" id="CHEBI:597326"/>
    </ligand>
</feature>
<evidence type="ECO:0000256" key="4">
    <source>
        <dbReference type="HAMAP-Rule" id="MF_03017"/>
    </source>
</evidence>
<comment type="catalytic activity">
    <reaction evidence="5">
        <text>3-hydroxy-L-kynurenine + H2O = 3-hydroxyanthranilate + L-alanine + H(+)</text>
        <dbReference type="Rhea" id="RHEA:25143"/>
        <dbReference type="ChEBI" id="CHEBI:15377"/>
        <dbReference type="ChEBI" id="CHEBI:15378"/>
        <dbReference type="ChEBI" id="CHEBI:36559"/>
        <dbReference type="ChEBI" id="CHEBI:57972"/>
        <dbReference type="ChEBI" id="CHEBI:58125"/>
        <dbReference type="EC" id="3.7.1.3"/>
    </reaction>
</comment>
<dbReference type="PIRSF" id="PIRSF038800">
    <property type="entry name" value="KYNU"/>
    <property type="match status" value="1"/>
</dbReference>
<dbReference type="OMA" id="LPGWNSH"/>
<comment type="caution">
    <text evidence="4">Lacks conserved residue(s) required for the propagation of feature annotation.</text>
</comment>
<keyword evidence="8" id="KW-1185">Reference proteome</keyword>
<feature type="region of interest" description="Disordered" evidence="6">
    <location>
        <begin position="1"/>
        <end position="22"/>
    </location>
</feature>
<dbReference type="GO" id="GO:0097053">
    <property type="term" value="P:L-kynurenine catabolic process"/>
    <property type="evidence" value="ECO:0007669"/>
    <property type="project" value="UniProtKB-UniRule"/>
</dbReference>
<dbReference type="GO" id="GO:0030170">
    <property type="term" value="F:pyridoxal phosphate binding"/>
    <property type="evidence" value="ECO:0007669"/>
    <property type="project" value="UniProtKB-UniRule"/>
</dbReference>
<dbReference type="GO" id="GO:0019805">
    <property type="term" value="P:quinolinate biosynthetic process"/>
    <property type="evidence" value="ECO:0007669"/>
    <property type="project" value="UniProtKB-UniRule"/>
</dbReference>
<evidence type="ECO:0000313" key="7">
    <source>
        <dbReference type="EMBL" id="EPE34115.1"/>
    </source>
</evidence>
<keyword evidence="4 5" id="KW-0963">Cytoplasm</keyword>
<dbReference type="AlphaFoldDB" id="S3D8Q0"/>
<evidence type="ECO:0000256" key="1">
    <source>
        <dbReference type="ARBA" id="ARBA00022642"/>
    </source>
</evidence>
<dbReference type="SUPFAM" id="SSF53383">
    <property type="entry name" value="PLP-dependent transferases"/>
    <property type="match status" value="1"/>
</dbReference>
<feature type="binding site" evidence="4">
    <location>
        <begin position="169"/>
        <end position="172"/>
    </location>
    <ligand>
        <name>pyridoxal 5'-phosphate</name>
        <dbReference type="ChEBI" id="CHEBI:597326"/>
    </ligand>
</feature>
<keyword evidence="3 4" id="KW-0663">Pyridoxal phosphate</keyword>
<feature type="binding site" evidence="4">
    <location>
        <position position="279"/>
    </location>
    <ligand>
        <name>pyridoxal 5'-phosphate</name>
        <dbReference type="ChEBI" id="CHEBI:597326"/>
    </ligand>
</feature>
<dbReference type="RefSeq" id="XP_008079267.1">
    <property type="nucleotide sequence ID" value="XM_008081076.1"/>
</dbReference>
<dbReference type="EMBL" id="KE145357">
    <property type="protein sequence ID" value="EPE34115.1"/>
    <property type="molecule type" value="Genomic_DNA"/>
</dbReference>
<dbReference type="Gene3D" id="3.40.640.10">
    <property type="entry name" value="Type I PLP-dependent aspartate aminotransferase-like (Major domain)"/>
    <property type="match status" value="1"/>
</dbReference>
<dbReference type="HAMAP" id="MF_01970">
    <property type="entry name" value="Kynureninase"/>
    <property type="match status" value="1"/>
</dbReference>
<comment type="catalytic activity">
    <reaction evidence="4 5">
        <text>L-kynurenine + H2O = anthranilate + L-alanine + H(+)</text>
        <dbReference type="Rhea" id="RHEA:16813"/>
        <dbReference type="ChEBI" id="CHEBI:15377"/>
        <dbReference type="ChEBI" id="CHEBI:15378"/>
        <dbReference type="ChEBI" id="CHEBI:16567"/>
        <dbReference type="ChEBI" id="CHEBI:57959"/>
        <dbReference type="ChEBI" id="CHEBI:57972"/>
        <dbReference type="EC" id="3.7.1.3"/>
    </reaction>
</comment>
<dbReference type="eggNOG" id="KOG3846">
    <property type="taxonomic scope" value="Eukaryota"/>
</dbReference>
<proteinExistence type="inferred from homology"/>
<organism evidence="7 8">
    <name type="scientific">Glarea lozoyensis (strain ATCC 20868 / MF5171)</name>
    <dbReference type="NCBI Taxonomy" id="1116229"/>
    <lineage>
        <taxon>Eukaryota</taxon>
        <taxon>Fungi</taxon>
        <taxon>Dikarya</taxon>
        <taxon>Ascomycota</taxon>
        <taxon>Pezizomycotina</taxon>
        <taxon>Leotiomycetes</taxon>
        <taxon>Helotiales</taxon>
        <taxon>Helotiaceae</taxon>
        <taxon>Glarea</taxon>
    </lineage>
</organism>
<dbReference type="PANTHER" id="PTHR14084">
    <property type="entry name" value="KYNURENINASE"/>
    <property type="match status" value="1"/>
</dbReference>
<evidence type="ECO:0000256" key="2">
    <source>
        <dbReference type="ARBA" id="ARBA00022801"/>
    </source>
</evidence>
<dbReference type="PANTHER" id="PTHR14084:SF0">
    <property type="entry name" value="KYNURENINASE"/>
    <property type="match status" value="1"/>
</dbReference>
<feature type="modified residue" description="N6-(pyridoxal phosphate)lysine" evidence="4">
    <location>
        <position position="280"/>
    </location>
</feature>
<feature type="binding site" evidence="4">
    <location>
        <position position="257"/>
    </location>
    <ligand>
        <name>pyridoxal 5'-phosphate</name>
        <dbReference type="ChEBI" id="CHEBI:597326"/>
    </ligand>
</feature>
<dbReference type="STRING" id="1116229.S3D8Q0"/>
<accession>S3D8Q0</accession>
<dbReference type="InterPro" id="IPR015422">
    <property type="entry name" value="PyrdxlP-dep_Trfase_small"/>
</dbReference>
<feature type="binding site" evidence="4">
    <location>
        <position position="254"/>
    </location>
    <ligand>
        <name>pyridoxal 5'-phosphate</name>
        <dbReference type="ChEBI" id="CHEBI:597326"/>
    </ligand>
</feature>
<dbReference type="OrthoDB" id="5978656at2759"/>
<dbReference type="NCBIfam" id="TIGR01814">
    <property type="entry name" value="kynureninase"/>
    <property type="match status" value="1"/>
</dbReference>
<dbReference type="HOGENOM" id="CLU_003433_4_0_1"/>
<gene>
    <name evidence="4" type="primary">BNA5</name>
    <name evidence="7" type="ORF">GLAREA_07128</name>
</gene>
<dbReference type="UniPathway" id="UPA00334">
    <property type="reaction ID" value="UER00455"/>
</dbReference>
<protein>
    <recommendedName>
        <fullName evidence="4 5">Kynureninase</fullName>
        <ecNumber evidence="4 5">3.7.1.3</ecNumber>
    </recommendedName>
    <alternativeName>
        <fullName evidence="4">Biosynthesis of nicotinic acid protein 5</fullName>
    </alternativeName>
    <alternativeName>
        <fullName evidence="4">L-kynurenine hydrolase</fullName>
    </alternativeName>
</protein>
<evidence type="ECO:0000256" key="5">
    <source>
        <dbReference type="PIRNR" id="PIRNR038800"/>
    </source>
</evidence>
<evidence type="ECO:0000256" key="6">
    <source>
        <dbReference type="SAM" id="MobiDB-lite"/>
    </source>
</evidence>
<dbReference type="FunFam" id="3.40.640.10:FF:000031">
    <property type="entry name" value="Kynureninase"/>
    <property type="match status" value="1"/>
</dbReference>
<feature type="binding site" evidence="4">
    <location>
        <position position="337"/>
    </location>
    <ligand>
        <name>pyridoxal 5'-phosphate</name>
        <dbReference type="ChEBI" id="CHEBI:597326"/>
    </ligand>
</feature>
<dbReference type="InterPro" id="IPR010111">
    <property type="entry name" value="Kynureninase"/>
</dbReference>
<dbReference type="GeneID" id="19466181"/>
<comment type="pathway">
    <text evidence="4 5">Amino-acid degradation; L-kynurenine degradation; L-alanine and anthranilate from L-kynurenine: step 1/1.</text>
</comment>
<keyword evidence="7" id="KW-0808">Transferase</keyword>
<keyword evidence="1 4" id="KW-0662">Pyridine nucleotide biosynthesis</keyword>
<dbReference type="EC" id="3.7.1.3" evidence="4 5"/>
<comment type="subunit">
    <text evidence="4 5">Homodimer.</text>
</comment>
<dbReference type="Gene3D" id="3.90.1150.10">
    <property type="entry name" value="Aspartate Aminotransferase, domain 1"/>
    <property type="match status" value="1"/>
</dbReference>
<evidence type="ECO:0000256" key="3">
    <source>
        <dbReference type="ARBA" id="ARBA00022898"/>
    </source>
</evidence>
<dbReference type="GO" id="GO:0034354">
    <property type="term" value="P:'de novo' NAD+ biosynthetic process from L-tryptophan"/>
    <property type="evidence" value="ECO:0007669"/>
    <property type="project" value="UniProtKB-UniRule"/>
</dbReference>
<name>S3D8Q0_GLAL2</name>
<reference evidence="7 8" key="1">
    <citation type="journal article" date="2013" name="BMC Genomics">
        <title>Genomics-driven discovery of the pneumocandin biosynthetic gene cluster in the fungus Glarea lozoyensis.</title>
        <authorList>
            <person name="Chen L."/>
            <person name="Yue Q."/>
            <person name="Zhang X."/>
            <person name="Xiang M."/>
            <person name="Wang C."/>
            <person name="Li S."/>
            <person name="Che Y."/>
            <person name="Ortiz-Lopez F.J."/>
            <person name="Bills G.F."/>
            <person name="Liu X."/>
            <person name="An Z."/>
        </authorList>
    </citation>
    <scope>NUCLEOTIDE SEQUENCE [LARGE SCALE GENOMIC DNA]</scope>
    <source>
        <strain evidence="8">ATCC 20868 / MF5171</strain>
    </source>
</reference>
<comment type="function">
    <text evidence="4 5">Catalyzes the cleavage of L-kynurenine (L-Kyn) and L-3-hydroxykynurenine (L-3OHKyn) into anthranilic acid (AA) and 3-hydroxyanthranilic acid (3-OHAA), respectively.</text>
</comment>
<dbReference type="KEGG" id="glz:GLAREA_07128"/>
<dbReference type="GO" id="GO:0043420">
    <property type="term" value="P:anthranilate metabolic process"/>
    <property type="evidence" value="ECO:0007669"/>
    <property type="project" value="UniProtKB-UniRule"/>
</dbReference>
<evidence type="ECO:0000313" key="8">
    <source>
        <dbReference type="Proteomes" id="UP000016922"/>
    </source>
</evidence>
<feature type="binding site" evidence="4">
    <location>
        <position position="141"/>
    </location>
    <ligand>
        <name>pyridoxal 5'-phosphate</name>
        <dbReference type="ChEBI" id="CHEBI:597326"/>
    </ligand>
</feature>
<keyword evidence="2 4" id="KW-0378">Hydrolase</keyword>
<feature type="binding site" evidence="4">
    <location>
        <position position="140"/>
    </location>
    <ligand>
        <name>pyridoxal 5'-phosphate</name>
        <dbReference type="ChEBI" id="CHEBI:597326"/>
    </ligand>
</feature>
<sequence>MDGEPHDVPISSREHAQSLDAQDPLSHLKEQFLIPSKGQLKAESLQAASRDSASADGHDSENSIYLVYLCGNSLGPQPKLVATRLQQHLNTWSSQGVFGHFKALNQSPLPTWLDADAKASESIAPIVGAHPDEVAVMQTLTANLHFLMSAFYKPDITKRHKIILETKAFPSDHFVVETQIRHHNLNPETSMITISPPTPETPLTTDHIISILDANANDTALLLLPGIQFYTGQFLNIPLITAHARSLGIFTLWDLAHAVGNVPLQLHDWDVDAAVWCTYKYLNSGPGTIGGLFVHSRHAESKVNRLGGWWGSSKSTRFAMDNSYSPIPGAAGFQLSNPSILDITALNASLEVFAMAGGMQPLRAKSLKLTAYLESLLRASQAFKNHLFKILTPSDPEQRGAQLSLQLVPGLLHVVMRELVLRSVVVDERQPDVVRVAPAPLFNSFEDCWVFVDAFAQAIEIAVKAKENGDDGKKQGIEGGELEMTS</sequence>